<dbReference type="Pfam" id="PF03458">
    <property type="entry name" value="Gly_transporter"/>
    <property type="match status" value="2"/>
</dbReference>
<dbReference type="EMBL" id="JAQFWP010000071">
    <property type="protein sequence ID" value="MDA2808077.1"/>
    <property type="molecule type" value="Genomic_DNA"/>
</dbReference>
<feature type="transmembrane region" description="Helical" evidence="7">
    <location>
        <begin position="70"/>
        <end position="87"/>
    </location>
</feature>
<accession>A0ABT4TVB8</accession>
<evidence type="ECO:0000256" key="4">
    <source>
        <dbReference type="ARBA" id="ARBA00022692"/>
    </source>
</evidence>
<feature type="transmembrane region" description="Helical" evidence="7">
    <location>
        <begin position="156"/>
        <end position="175"/>
    </location>
</feature>
<keyword evidence="10" id="KW-1185">Reference proteome</keyword>
<evidence type="ECO:0000256" key="3">
    <source>
        <dbReference type="ARBA" id="ARBA00022475"/>
    </source>
</evidence>
<evidence type="ECO:0000313" key="10">
    <source>
        <dbReference type="Proteomes" id="UP001165685"/>
    </source>
</evidence>
<reference evidence="9" key="1">
    <citation type="submission" date="2023-01" db="EMBL/GenBank/DDBJ databases">
        <title>Draft genome sequence of Nocardiopsis sp. LSu2-4 isolated from halophytes.</title>
        <authorList>
            <person name="Duangmal K."/>
            <person name="Chantavorakit T."/>
        </authorList>
    </citation>
    <scope>NUCLEOTIDE SEQUENCE</scope>
    <source>
        <strain evidence="9">LSu2-4</strain>
    </source>
</reference>
<keyword evidence="6 7" id="KW-0472">Membrane</keyword>
<keyword evidence="5 7" id="KW-1133">Transmembrane helix</keyword>
<protein>
    <submittedName>
        <fullName evidence="9">Trimeric intracellular cation channel family protein</fullName>
    </submittedName>
</protein>
<dbReference type="PANTHER" id="PTHR30506">
    <property type="entry name" value="INNER MEMBRANE PROTEIN"/>
    <property type="match status" value="1"/>
</dbReference>
<organism evidence="9 10">
    <name type="scientific">Nocardiopsis suaedae</name>
    <dbReference type="NCBI Taxonomy" id="3018444"/>
    <lineage>
        <taxon>Bacteria</taxon>
        <taxon>Bacillati</taxon>
        <taxon>Actinomycetota</taxon>
        <taxon>Actinomycetes</taxon>
        <taxon>Streptosporangiales</taxon>
        <taxon>Nocardiopsidaceae</taxon>
        <taxon>Nocardiopsis</taxon>
    </lineage>
</organism>
<feature type="transmembrane region" description="Helical" evidence="7">
    <location>
        <begin position="124"/>
        <end position="144"/>
    </location>
</feature>
<keyword evidence="3" id="KW-1003">Cell membrane</keyword>
<evidence type="ECO:0000256" key="1">
    <source>
        <dbReference type="ARBA" id="ARBA00004651"/>
    </source>
</evidence>
<evidence type="ECO:0000259" key="8">
    <source>
        <dbReference type="Pfam" id="PF03458"/>
    </source>
</evidence>
<evidence type="ECO:0000256" key="7">
    <source>
        <dbReference type="SAM" id="Phobius"/>
    </source>
</evidence>
<comment type="similarity">
    <text evidence="2">Belongs to the UPF0126 family.</text>
</comment>
<dbReference type="Proteomes" id="UP001165685">
    <property type="component" value="Unassembled WGS sequence"/>
</dbReference>
<dbReference type="InterPro" id="IPR005115">
    <property type="entry name" value="Gly_transporter"/>
</dbReference>
<evidence type="ECO:0000313" key="9">
    <source>
        <dbReference type="EMBL" id="MDA2808077.1"/>
    </source>
</evidence>
<feature type="transmembrane region" description="Helical" evidence="7">
    <location>
        <begin position="12"/>
        <end position="31"/>
    </location>
</feature>
<gene>
    <name evidence="9" type="ORF">O4U47_26435</name>
</gene>
<feature type="transmembrane region" description="Helical" evidence="7">
    <location>
        <begin position="181"/>
        <end position="199"/>
    </location>
</feature>
<sequence>MDLTDAQRFAFDALDLIGAFAFAVSGALAAVRRGFDVVGIAMLACCTAFGGGIVRDVLIGAVPPAAFHDLRYLATALVAAALIILWHPPPRLAGAPLDAADAIGLGLYCVTGTVKALEYGLGPVPAALMGVATAVGGGMLRDLLTARTPSVLRRDSEIYLVPALVGASATSLVTVAGAYSWWTASLAGLGAIALRLLALRFHLRAPLARGGRDRTEG</sequence>
<name>A0ABT4TVB8_9ACTN</name>
<feature type="domain" description="Glycine transporter" evidence="8">
    <location>
        <begin position="13"/>
        <end position="87"/>
    </location>
</feature>
<feature type="transmembrane region" description="Helical" evidence="7">
    <location>
        <begin position="37"/>
        <end position="58"/>
    </location>
</feature>
<dbReference type="PANTHER" id="PTHR30506:SF3">
    <property type="entry name" value="UPF0126 INNER MEMBRANE PROTEIN YADS-RELATED"/>
    <property type="match status" value="1"/>
</dbReference>
<dbReference type="RefSeq" id="WP_270680692.1">
    <property type="nucleotide sequence ID" value="NZ_JAQFWP010000071.1"/>
</dbReference>
<evidence type="ECO:0000256" key="5">
    <source>
        <dbReference type="ARBA" id="ARBA00022989"/>
    </source>
</evidence>
<feature type="domain" description="Glycine transporter" evidence="8">
    <location>
        <begin position="100"/>
        <end position="172"/>
    </location>
</feature>
<keyword evidence="4 7" id="KW-0812">Transmembrane</keyword>
<proteinExistence type="inferred from homology"/>
<evidence type="ECO:0000256" key="2">
    <source>
        <dbReference type="ARBA" id="ARBA00008193"/>
    </source>
</evidence>
<comment type="caution">
    <text evidence="9">The sequence shown here is derived from an EMBL/GenBank/DDBJ whole genome shotgun (WGS) entry which is preliminary data.</text>
</comment>
<comment type="subcellular location">
    <subcellularLocation>
        <location evidence="1">Cell membrane</location>
        <topology evidence="1">Multi-pass membrane protein</topology>
    </subcellularLocation>
</comment>
<evidence type="ECO:0000256" key="6">
    <source>
        <dbReference type="ARBA" id="ARBA00023136"/>
    </source>
</evidence>